<sequence length="80" mass="9033">MTSVTLSTVRGLLSVWYRWIVPYLCRYKKSLFGVILTSLVVSGHVESDSGGMVHGEDYFLHRGNVHPLRLPPYSGHFVLV</sequence>
<dbReference type="AlphaFoldDB" id="A0AAD8BDI9"/>
<keyword evidence="2" id="KW-1185">Reference proteome</keyword>
<protein>
    <submittedName>
        <fullName evidence="1">Uncharacterized protein</fullName>
    </submittedName>
</protein>
<comment type="caution">
    <text evidence="1">The sequence shown here is derived from an EMBL/GenBank/DDBJ whole genome shotgun (WGS) entry which is preliminary data.</text>
</comment>
<evidence type="ECO:0000313" key="1">
    <source>
        <dbReference type="EMBL" id="KAK0051450.1"/>
    </source>
</evidence>
<proteinExistence type="predicted"/>
<dbReference type="Proteomes" id="UP001233172">
    <property type="component" value="Unassembled WGS sequence"/>
</dbReference>
<reference evidence="1" key="2">
    <citation type="submission" date="2023-04" db="EMBL/GenBank/DDBJ databases">
        <authorList>
            <person name="Bu L."/>
            <person name="Lu L."/>
            <person name="Laidemitt M.R."/>
            <person name="Zhang S.M."/>
            <person name="Mutuku M."/>
            <person name="Mkoji G."/>
            <person name="Steinauer M."/>
            <person name="Loker E.S."/>
        </authorList>
    </citation>
    <scope>NUCLEOTIDE SEQUENCE</scope>
    <source>
        <strain evidence="1">KasaAsao</strain>
        <tissue evidence="1">Whole Snail</tissue>
    </source>
</reference>
<dbReference type="EMBL" id="JASAOG010000103">
    <property type="protein sequence ID" value="KAK0051450.1"/>
    <property type="molecule type" value="Genomic_DNA"/>
</dbReference>
<name>A0AAD8BDI9_BIOPF</name>
<organism evidence="1 2">
    <name type="scientific">Biomphalaria pfeifferi</name>
    <name type="common">Bloodfluke planorb</name>
    <name type="synonym">Freshwater snail</name>
    <dbReference type="NCBI Taxonomy" id="112525"/>
    <lineage>
        <taxon>Eukaryota</taxon>
        <taxon>Metazoa</taxon>
        <taxon>Spiralia</taxon>
        <taxon>Lophotrochozoa</taxon>
        <taxon>Mollusca</taxon>
        <taxon>Gastropoda</taxon>
        <taxon>Heterobranchia</taxon>
        <taxon>Euthyneura</taxon>
        <taxon>Panpulmonata</taxon>
        <taxon>Hygrophila</taxon>
        <taxon>Lymnaeoidea</taxon>
        <taxon>Planorbidae</taxon>
        <taxon>Biomphalaria</taxon>
    </lineage>
</organism>
<accession>A0AAD8BDI9</accession>
<gene>
    <name evidence="1" type="ORF">Bpfe_019029</name>
</gene>
<reference evidence="1" key="1">
    <citation type="journal article" date="2023" name="PLoS Negl. Trop. Dis.">
        <title>A genome sequence for Biomphalaria pfeifferi, the major vector snail for the human-infecting parasite Schistosoma mansoni.</title>
        <authorList>
            <person name="Bu L."/>
            <person name="Lu L."/>
            <person name="Laidemitt M.R."/>
            <person name="Zhang S.M."/>
            <person name="Mutuku M."/>
            <person name="Mkoji G."/>
            <person name="Steinauer M."/>
            <person name="Loker E.S."/>
        </authorList>
    </citation>
    <scope>NUCLEOTIDE SEQUENCE</scope>
    <source>
        <strain evidence="1">KasaAsao</strain>
    </source>
</reference>
<evidence type="ECO:0000313" key="2">
    <source>
        <dbReference type="Proteomes" id="UP001233172"/>
    </source>
</evidence>